<dbReference type="GO" id="GO:0003676">
    <property type="term" value="F:nucleic acid binding"/>
    <property type="evidence" value="ECO:0007669"/>
    <property type="project" value="InterPro"/>
</dbReference>
<evidence type="ECO:0008006" key="3">
    <source>
        <dbReference type="Google" id="ProtNLM"/>
    </source>
</evidence>
<keyword evidence="2" id="KW-1185">Reference proteome</keyword>
<dbReference type="STRING" id="34720.A0A151K0D1"/>
<proteinExistence type="predicted"/>
<dbReference type="InterPro" id="IPR036397">
    <property type="entry name" value="RNaseH_sf"/>
</dbReference>
<dbReference type="PANTHER" id="PTHR47331">
    <property type="entry name" value="PHD-TYPE DOMAIN-CONTAINING PROTEIN"/>
    <property type="match status" value="1"/>
</dbReference>
<gene>
    <name evidence="1" type="ORF">ALC56_02322</name>
</gene>
<dbReference type="AlphaFoldDB" id="A0A151K0D1"/>
<name>A0A151K0D1_9HYME</name>
<protein>
    <recommendedName>
        <fullName evidence="3">Peptidase aspartic putative domain-containing protein</fullName>
    </recommendedName>
</protein>
<organism evidence="1 2">
    <name type="scientific">Trachymyrmex septentrionalis</name>
    <dbReference type="NCBI Taxonomy" id="34720"/>
    <lineage>
        <taxon>Eukaryota</taxon>
        <taxon>Metazoa</taxon>
        <taxon>Ecdysozoa</taxon>
        <taxon>Arthropoda</taxon>
        <taxon>Hexapoda</taxon>
        <taxon>Insecta</taxon>
        <taxon>Pterygota</taxon>
        <taxon>Neoptera</taxon>
        <taxon>Endopterygota</taxon>
        <taxon>Hymenoptera</taxon>
        <taxon>Apocrita</taxon>
        <taxon>Aculeata</taxon>
        <taxon>Formicoidea</taxon>
        <taxon>Formicidae</taxon>
        <taxon>Myrmicinae</taxon>
        <taxon>Trachymyrmex</taxon>
    </lineage>
</organism>
<dbReference type="Proteomes" id="UP000078541">
    <property type="component" value="Unassembled WGS sequence"/>
</dbReference>
<dbReference type="EMBL" id="KQ981283">
    <property type="protein sequence ID" value="KYN43259.1"/>
    <property type="molecule type" value="Genomic_DNA"/>
</dbReference>
<accession>A0A151K0D1</accession>
<reference evidence="1 2" key="1">
    <citation type="submission" date="2016-03" db="EMBL/GenBank/DDBJ databases">
        <title>Trachymyrmex septentrionalis WGS genome.</title>
        <authorList>
            <person name="Nygaard S."/>
            <person name="Hu H."/>
            <person name="Boomsma J."/>
            <person name="Zhang G."/>
        </authorList>
    </citation>
    <scope>NUCLEOTIDE SEQUENCE [LARGE SCALE GENOMIC DNA]</scope>
    <source>
        <strain evidence="1">Tsep2-gDNA-1</strain>
        <tissue evidence="1">Whole body</tissue>
    </source>
</reference>
<evidence type="ECO:0000313" key="2">
    <source>
        <dbReference type="Proteomes" id="UP000078541"/>
    </source>
</evidence>
<feature type="non-terminal residue" evidence="1">
    <location>
        <position position="1"/>
    </location>
</feature>
<dbReference type="Gene3D" id="3.30.420.10">
    <property type="entry name" value="Ribonuclease H-like superfamily/Ribonuclease H"/>
    <property type="match status" value="1"/>
</dbReference>
<sequence>LKEPVDKWDTLIIYLISGKLDLVTKKEWELKEKTSTTKQLIEFINTQCELLETLHPAQIKATLAKASTQKTNANKSRNTTLANVTTNEAGECPFCKQTHRLHACKIFKDLTVESRRAETKRLNLCYNCLGSNLLQKCTSRNCKHYSKRHYSLLWIKLNNKIKPEILLSTAVIYIRNDTCNVHKVRALLDNGSQSSISLPQHIKLTDLNFHTLHFTIGICDLLLGATVFWDILEMDRIQLGAKQPVLQSTKLGWLLNEDLQAQIKRFWHIEDMPNVRILSKKESTCEDIFQKKYRRTQDGRFDVPLLFREDPSYLEEYRANALKRLRSLSRMESFHEFLAIRLLQQLSVDHEKTHPMQPAISVTLLSNLVYRVSQALICTISKHYLWTDSEIVLAWIQGESLKRVIATYMRFKQDSHNEILLLNPVLDQARVLRRGRLRNASFSYTQKHPCFRLRPRSSIQLMGDLPASRVTPSRAFRHTSVDYVGPFNIKLSRNKSGKAYLCLFVCMTTKAVHLELTSNQGISWKFLLSHSPHIGGLWTPGHFLIGTSLLTLPETSVLDIPINRTNRHQLLIQMQ</sequence>
<dbReference type="PANTHER" id="PTHR47331:SF1">
    <property type="entry name" value="GAG-LIKE PROTEIN"/>
    <property type="match status" value="1"/>
</dbReference>
<evidence type="ECO:0000313" key="1">
    <source>
        <dbReference type="EMBL" id="KYN43259.1"/>
    </source>
</evidence>